<dbReference type="InterPro" id="IPR043968">
    <property type="entry name" value="SGNH"/>
</dbReference>
<feature type="transmembrane region" description="Helical" evidence="1">
    <location>
        <begin position="236"/>
        <end position="255"/>
    </location>
</feature>
<keyword evidence="5" id="KW-1185">Reference proteome</keyword>
<feature type="transmembrane region" description="Helical" evidence="1">
    <location>
        <begin position="12"/>
        <end position="31"/>
    </location>
</feature>
<feature type="transmembrane region" description="Helical" evidence="1">
    <location>
        <begin position="148"/>
        <end position="165"/>
    </location>
</feature>
<dbReference type="GO" id="GO:0016747">
    <property type="term" value="F:acyltransferase activity, transferring groups other than amino-acyl groups"/>
    <property type="evidence" value="ECO:0007669"/>
    <property type="project" value="InterPro"/>
</dbReference>
<feature type="transmembrane region" description="Helical" evidence="1">
    <location>
        <begin position="261"/>
        <end position="277"/>
    </location>
</feature>
<sequence length="677" mass="73959">MRRLPERRFRPELHGVRGLAILGVVLFHLFGAGRISGGIDIFLAVSGFLFTGMLLREAASSGGTINVGRYLARLARRLLPPAAIVVGVTLVVGLLLFPTTRHEQLWGEARASLLYFENIELINSQLAYGAAGPDTSPFQHFWSLSVQGQFYLVWPVVAIASVLIARRLRRPAAGVFGVIVCLIIVVSFVFTLHMQSLDQDQAYLMTRTRFWELAFGGLLALVGSSLVLPRSLRIPAGWLGLGLIVSCGFVLDGAALFPGPWALWPLAGLTLVMLSANRSDDEGSQALSSTRFLSSGFLAWIGNIAYGLYLWHWPLLIFYLEFRGREAVGPRGASGIFAVSVILAWFTHRLIEKPVSRTTLGQRTQLVSAGGLLVGAGVASSIVLTQLAPEIPEGYSMSGVDRNQYPGAADLDQIDPSGDGNSSIYPSLDSLSDDRSMYYSWGCHQSHENRPDTGEVKVCEDPHPPANPEKTVMLAGGSHAGHWYNGLLLIAEKNNWELLVADKDGCRFRHTEDLETDACSRWNNQFPEVVQERGPDLVVTTGSTIGRSGSTESISNGAQDRWREIRDSGSELLLIRGTARPDEDVPECLASESPSRECGPDFASFADTNPLSPVVEDWEGVETIDLTPQICPSKTCPAVIGNVPVYRDGSHLSSYYVETLAPHMDQAIRDSFPEFYE</sequence>
<evidence type="ECO:0000313" key="4">
    <source>
        <dbReference type="EMBL" id="KUG57820.1"/>
    </source>
</evidence>
<protein>
    <recommendedName>
        <fullName evidence="6">Acyltransferase</fullName>
    </recommendedName>
</protein>
<keyword evidence="1" id="KW-1133">Transmembrane helix</keyword>
<accession>A0A0W8ICZ5</accession>
<evidence type="ECO:0000259" key="2">
    <source>
        <dbReference type="Pfam" id="PF01757"/>
    </source>
</evidence>
<organism evidence="4 5">
    <name type="scientific">Nesterenkonia jeotgali</name>
    <dbReference type="NCBI Taxonomy" id="317018"/>
    <lineage>
        <taxon>Bacteria</taxon>
        <taxon>Bacillati</taxon>
        <taxon>Actinomycetota</taxon>
        <taxon>Actinomycetes</taxon>
        <taxon>Micrococcales</taxon>
        <taxon>Micrococcaceae</taxon>
        <taxon>Nesterenkonia</taxon>
    </lineage>
</organism>
<evidence type="ECO:0008006" key="6">
    <source>
        <dbReference type="Google" id="ProtNLM"/>
    </source>
</evidence>
<feature type="transmembrane region" description="Helical" evidence="1">
    <location>
        <begin position="297"/>
        <end position="322"/>
    </location>
</feature>
<dbReference type="InterPro" id="IPR050879">
    <property type="entry name" value="Acyltransferase_3"/>
</dbReference>
<dbReference type="EMBL" id="LQBM01000004">
    <property type="protein sequence ID" value="KUG57820.1"/>
    <property type="molecule type" value="Genomic_DNA"/>
</dbReference>
<dbReference type="InterPro" id="IPR002656">
    <property type="entry name" value="Acyl_transf_3_dom"/>
</dbReference>
<evidence type="ECO:0000259" key="3">
    <source>
        <dbReference type="Pfam" id="PF19040"/>
    </source>
</evidence>
<evidence type="ECO:0000256" key="1">
    <source>
        <dbReference type="SAM" id="Phobius"/>
    </source>
</evidence>
<keyword evidence="1" id="KW-0472">Membrane</keyword>
<gene>
    <name evidence="4" type="ORF">AVL63_04670</name>
</gene>
<dbReference type="Pfam" id="PF01757">
    <property type="entry name" value="Acyl_transf_3"/>
    <property type="match status" value="1"/>
</dbReference>
<keyword evidence="1" id="KW-0812">Transmembrane</keyword>
<proteinExistence type="predicted"/>
<evidence type="ECO:0000313" key="5">
    <source>
        <dbReference type="Proteomes" id="UP000054023"/>
    </source>
</evidence>
<dbReference type="AlphaFoldDB" id="A0A0W8ICZ5"/>
<dbReference type="PANTHER" id="PTHR23028:SF53">
    <property type="entry name" value="ACYL_TRANSF_3 DOMAIN-CONTAINING PROTEIN"/>
    <property type="match status" value="1"/>
</dbReference>
<feature type="transmembrane region" description="Helical" evidence="1">
    <location>
        <begin position="366"/>
        <end position="388"/>
    </location>
</feature>
<name>A0A0W8ICZ5_9MICC</name>
<dbReference type="Proteomes" id="UP000054023">
    <property type="component" value="Unassembled WGS sequence"/>
</dbReference>
<feature type="transmembrane region" description="Helical" evidence="1">
    <location>
        <begin position="210"/>
        <end position="229"/>
    </location>
</feature>
<feature type="domain" description="Acyltransferase 3" evidence="2">
    <location>
        <begin position="12"/>
        <end position="347"/>
    </location>
</feature>
<feature type="transmembrane region" description="Helical" evidence="1">
    <location>
        <begin position="78"/>
        <end position="97"/>
    </location>
</feature>
<feature type="transmembrane region" description="Helical" evidence="1">
    <location>
        <begin position="172"/>
        <end position="190"/>
    </location>
</feature>
<dbReference type="PANTHER" id="PTHR23028">
    <property type="entry name" value="ACETYLTRANSFERASE"/>
    <property type="match status" value="1"/>
</dbReference>
<feature type="transmembrane region" description="Helical" evidence="1">
    <location>
        <begin position="328"/>
        <end position="346"/>
    </location>
</feature>
<dbReference type="GO" id="GO:0009103">
    <property type="term" value="P:lipopolysaccharide biosynthetic process"/>
    <property type="evidence" value="ECO:0007669"/>
    <property type="project" value="TreeGrafter"/>
</dbReference>
<dbReference type="GO" id="GO:0016020">
    <property type="term" value="C:membrane"/>
    <property type="evidence" value="ECO:0007669"/>
    <property type="project" value="TreeGrafter"/>
</dbReference>
<comment type="caution">
    <text evidence="4">The sequence shown here is derived from an EMBL/GenBank/DDBJ whole genome shotgun (WGS) entry which is preliminary data.</text>
</comment>
<reference evidence="5" key="1">
    <citation type="submission" date="2015-12" db="EMBL/GenBank/DDBJ databases">
        <authorList>
            <person name="Nair G.R."/>
            <person name="Kaur G."/>
            <person name="Mayilraj S."/>
        </authorList>
    </citation>
    <scope>NUCLEOTIDE SEQUENCE [LARGE SCALE GENOMIC DNA]</scope>
    <source>
        <strain evidence="5">CD08_7</strain>
    </source>
</reference>
<feature type="domain" description="SGNH" evidence="3">
    <location>
        <begin position="443"/>
        <end position="665"/>
    </location>
</feature>
<dbReference type="Pfam" id="PF19040">
    <property type="entry name" value="SGNH"/>
    <property type="match status" value="1"/>
</dbReference>
<feature type="transmembrane region" description="Helical" evidence="1">
    <location>
        <begin position="37"/>
        <end position="55"/>
    </location>
</feature>